<dbReference type="PANTHER" id="PTHR10903">
    <property type="entry name" value="GTPASE, IMAP FAMILY MEMBER-RELATED"/>
    <property type="match status" value="1"/>
</dbReference>
<dbReference type="AlphaFoldDB" id="A0A8C1YU80"/>
<feature type="chain" id="PRO_5034977312" description="AIG1-type G domain-containing protein" evidence="4">
    <location>
        <begin position="20"/>
        <end position="97"/>
    </location>
</feature>
<keyword evidence="3" id="KW-0342">GTP-binding</keyword>
<evidence type="ECO:0000256" key="4">
    <source>
        <dbReference type="SAM" id="SignalP"/>
    </source>
</evidence>
<evidence type="ECO:0000259" key="5">
    <source>
        <dbReference type="PROSITE" id="PS51720"/>
    </source>
</evidence>
<evidence type="ECO:0000256" key="3">
    <source>
        <dbReference type="ARBA" id="ARBA00023134"/>
    </source>
</evidence>
<protein>
    <recommendedName>
        <fullName evidence="5">AIG1-type G domain-containing protein</fullName>
    </recommendedName>
</protein>
<reference evidence="6" key="1">
    <citation type="submission" date="2025-08" db="UniProtKB">
        <authorList>
            <consortium name="Ensembl"/>
        </authorList>
    </citation>
    <scope>IDENTIFICATION</scope>
</reference>
<dbReference type="GO" id="GO:0005525">
    <property type="term" value="F:GTP binding"/>
    <property type="evidence" value="ECO:0007669"/>
    <property type="project" value="UniProtKB-KW"/>
</dbReference>
<proteinExistence type="inferred from homology"/>
<evidence type="ECO:0000313" key="6">
    <source>
        <dbReference type="Ensembl" id="ENSCCRP00015030825.1"/>
    </source>
</evidence>
<evidence type="ECO:0000256" key="1">
    <source>
        <dbReference type="ARBA" id="ARBA00008535"/>
    </source>
</evidence>
<dbReference type="PROSITE" id="PS51720">
    <property type="entry name" value="G_AIG1"/>
    <property type="match status" value="1"/>
</dbReference>
<feature type="signal peptide" evidence="4">
    <location>
        <begin position="1"/>
        <end position="19"/>
    </location>
</feature>
<comment type="similarity">
    <text evidence="1">Belongs to the TRAFAC class TrmE-Era-EngA-EngB-Septin-like GTPase superfamily. AIG1/Toc34/Toc159-like paraseptin GTPase family. IAN subfamily.</text>
</comment>
<feature type="domain" description="AIG1-type G" evidence="5">
    <location>
        <begin position="31"/>
        <end position="97"/>
    </location>
</feature>
<dbReference type="Gene3D" id="3.40.50.300">
    <property type="entry name" value="P-loop containing nucleotide triphosphate hydrolases"/>
    <property type="match status" value="1"/>
</dbReference>
<dbReference type="Pfam" id="PF04548">
    <property type="entry name" value="AIG1"/>
    <property type="match status" value="1"/>
</dbReference>
<dbReference type="InterPro" id="IPR006703">
    <property type="entry name" value="G_AIG1"/>
</dbReference>
<dbReference type="SUPFAM" id="SSF52540">
    <property type="entry name" value="P-loop containing nucleoside triphosphate hydrolases"/>
    <property type="match status" value="1"/>
</dbReference>
<dbReference type="PANTHER" id="PTHR10903:SF186">
    <property type="entry name" value="GTPASE IMAP FAMILY MEMBER 4-LIKE-RELATED"/>
    <property type="match status" value="1"/>
</dbReference>
<dbReference type="InterPro" id="IPR027417">
    <property type="entry name" value="P-loop_NTPase"/>
</dbReference>
<dbReference type="Proteomes" id="UP000694700">
    <property type="component" value="Unplaced"/>
</dbReference>
<organism evidence="6 7">
    <name type="scientific">Cyprinus carpio</name>
    <name type="common">Common carp</name>
    <dbReference type="NCBI Taxonomy" id="7962"/>
    <lineage>
        <taxon>Eukaryota</taxon>
        <taxon>Metazoa</taxon>
        <taxon>Chordata</taxon>
        <taxon>Craniata</taxon>
        <taxon>Vertebrata</taxon>
        <taxon>Euteleostomi</taxon>
        <taxon>Actinopterygii</taxon>
        <taxon>Neopterygii</taxon>
        <taxon>Teleostei</taxon>
        <taxon>Ostariophysi</taxon>
        <taxon>Cypriniformes</taxon>
        <taxon>Cyprinidae</taxon>
        <taxon>Cyprininae</taxon>
        <taxon>Cyprinus</taxon>
    </lineage>
</organism>
<accession>A0A8C1YU80</accession>
<keyword evidence="2" id="KW-0547">Nucleotide-binding</keyword>
<keyword evidence="4" id="KW-0732">Signal</keyword>
<dbReference type="InterPro" id="IPR045058">
    <property type="entry name" value="GIMA/IAN/Toc"/>
</dbReference>
<name>A0A8C1YU80_CYPCA</name>
<evidence type="ECO:0000313" key="7">
    <source>
        <dbReference type="Proteomes" id="UP000694700"/>
    </source>
</evidence>
<dbReference type="Ensembl" id="ENSCCRT00015031897.1">
    <property type="protein sequence ID" value="ENSCCRP00015030825.1"/>
    <property type="gene ID" value="ENSCCRG00015012940.1"/>
</dbReference>
<sequence length="97" mass="10020">ICSVLLGFVIGFLFSPTVSKTPVQGIPSVNLSSIRIVLLGETGVGKSGTGNTILGEKVFRSALRMRSITSECSAAHATVSGRSVSVVDTHILTSTLS</sequence>
<evidence type="ECO:0000256" key="2">
    <source>
        <dbReference type="ARBA" id="ARBA00022741"/>
    </source>
</evidence>